<keyword evidence="1" id="KW-0547">Nucleotide-binding</keyword>
<reference evidence="4 5" key="1">
    <citation type="submission" date="2020-02" db="EMBL/GenBank/DDBJ databases">
        <title>Draft genome sequence of Haematococcus lacustris strain NIES-144.</title>
        <authorList>
            <person name="Morimoto D."/>
            <person name="Nakagawa S."/>
            <person name="Yoshida T."/>
            <person name="Sawayama S."/>
        </authorList>
    </citation>
    <scope>NUCLEOTIDE SEQUENCE [LARGE SCALE GENOMIC DNA]</scope>
    <source>
        <strain evidence="4 5">NIES-144</strain>
    </source>
</reference>
<dbReference type="EMBL" id="BLLF01004156">
    <property type="protein sequence ID" value="GFH29048.1"/>
    <property type="molecule type" value="Genomic_DNA"/>
</dbReference>
<dbReference type="GO" id="GO:0005525">
    <property type="term" value="F:GTP binding"/>
    <property type="evidence" value="ECO:0007669"/>
    <property type="project" value="UniProtKB-KW"/>
</dbReference>
<evidence type="ECO:0000256" key="1">
    <source>
        <dbReference type="ARBA" id="ARBA00022741"/>
    </source>
</evidence>
<dbReference type="SUPFAM" id="SSF52540">
    <property type="entry name" value="P-loop containing nucleoside triphosphate hydrolases"/>
    <property type="match status" value="1"/>
</dbReference>
<dbReference type="InterPro" id="IPR050100">
    <property type="entry name" value="TRAFAC_GTPase_members"/>
</dbReference>
<feature type="non-terminal residue" evidence="4">
    <location>
        <position position="1"/>
    </location>
</feature>
<protein>
    <submittedName>
        <fullName evidence="4">Tr-type G domain-containing protein</fullName>
    </submittedName>
</protein>
<gene>
    <name evidence="4" type="ORF">HaLaN_27640</name>
</gene>
<evidence type="ECO:0000313" key="4">
    <source>
        <dbReference type="EMBL" id="GFH29048.1"/>
    </source>
</evidence>
<comment type="caution">
    <text evidence="4">The sequence shown here is derived from an EMBL/GenBank/DDBJ whole genome shotgun (WGS) entry which is preliminary data.</text>
</comment>
<evidence type="ECO:0000259" key="3">
    <source>
        <dbReference type="Pfam" id="PF00009"/>
    </source>
</evidence>
<dbReference type="PANTHER" id="PTHR23115">
    <property type="entry name" value="TRANSLATION FACTOR"/>
    <property type="match status" value="1"/>
</dbReference>
<dbReference type="AlphaFoldDB" id="A0A6A0A900"/>
<proteinExistence type="predicted"/>
<dbReference type="Gene3D" id="3.40.50.300">
    <property type="entry name" value="P-loop containing nucleotide triphosphate hydrolases"/>
    <property type="match status" value="2"/>
</dbReference>
<name>A0A6A0A900_HAELA</name>
<sequence>VGRAHFETAKKRYTILDAPGHKNYVPNMIQGACQADVAILLVRLVVVVNKLDCPSVALPGGKWDKGRYDSIVNGITPFLKSCGYNLKKEVVFLPVAALYGHNIKDGIPAGTCDWYTGATLFDTLDKIEAVDRL</sequence>
<organism evidence="4 5">
    <name type="scientific">Haematococcus lacustris</name>
    <name type="common">Green alga</name>
    <name type="synonym">Haematococcus pluvialis</name>
    <dbReference type="NCBI Taxonomy" id="44745"/>
    <lineage>
        <taxon>Eukaryota</taxon>
        <taxon>Viridiplantae</taxon>
        <taxon>Chlorophyta</taxon>
        <taxon>core chlorophytes</taxon>
        <taxon>Chlorophyceae</taxon>
        <taxon>CS clade</taxon>
        <taxon>Chlamydomonadales</taxon>
        <taxon>Haematococcaceae</taxon>
        <taxon>Haematococcus</taxon>
    </lineage>
</organism>
<dbReference type="InterPro" id="IPR000795">
    <property type="entry name" value="T_Tr_GTP-bd_dom"/>
</dbReference>
<dbReference type="Proteomes" id="UP000485058">
    <property type="component" value="Unassembled WGS sequence"/>
</dbReference>
<feature type="domain" description="Tr-type G" evidence="3">
    <location>
        <begin position="3"/>
        <end position="42"/>
    </location>
</feature>
<dbReference type="GO" id="GO:0003924">
    <property type="term" value="F:GTPase activity"/>
    <property type="evidence" value="ECO:0007669"/>
    <property type="project" value="InterPro"/>
</dbReference>
<evidence type="ECO:0000256" key="2">
    <source>
        <dbReference type="ARBA" id="ARBA00023134"/>
    </source>
</evidence>
<keyword evidence="5" id="KW-1185">Reference proteome</keyword>
<keyword evidence="2" id="KW-0342">GTP-binding</keyword>
<dbReference type="Pfam" id="PF00009">
    <property type="entry name" value="GTP_EFTU"/>
    <property type="match status" value="1"/>
</dbReference>
<accession>A0A6A0A900</accession>
<evidence type="ECO:0000313" key="5">
    <source>
        <dbReference type="Proteomes" id="UP000485058"/>
    </source>
</evidence>
<dbReference type="InterPro" id="IPR027417">
    <property type="entry name" value="P-loop_NTPase"/>
</dbReference>